<dbReference type="PANTHER" id="PTHR43308">
    <property type="entry name" value="OUTER MEMBRANE PROTEIN ALPHA-RELATED"/>
    <property type="match status" value="1"/>
</dbReference>
<protein>
    <recommendedName>
        <fullName evidence="5">S-layer protein</fullName>
    </recommendedName>
</protein>
<feature type="domain" description="SLH" evidence="2">
    <location>
        <begin position="708"/>
        <end position="771"/>
    </location>
</feature>
<reference evidence="3" key="1">
    <citation type="submission" date="2014-08" db="EMBL/GenBank/DDBJ databases">
        <title>Comparative genomics of the Paenibacillus odorifer group.</title>
        <authorList>
            <person name="den Bakker H.C."/>
            <person name="Tsai Y.-C.Y.-C."/>
            <person name="Martin N."/>
            <person name="Korlach J."/>
            <person name="Wiedmann M."/>
        </authorList>
    </citation>
    <scope>NUCLEOTIDE SEQUENCE [LARGE SCALE GENOMIC DNA]</scope>
    <source>
        <strain evidence="3">DSM 13188</strain>
    </source>
</reference>
<dbReference type="PANTHER" id="PTHR43308:SF5">
    <property type="entry name" value="S-LAYER PROTEIN _ PEPTIDOGLYCAN ENDO-BETA-N-ACETYLGLUCOSAMINIDASE"/>
    <property type="match status" value="1"/>
</dbReference>
<keyword evidence="4" id="KW-1185">Reference proteome</keyword>
<feature type="domain" description="Fibronectin type-III" evidence="1">
    <location>
        <begin position="390"/>
        <end position="480"/>
    </location>
</feature>
<dbReference type="Gene3D" id="2.60.40.10">
    <property type="entry name" value="Immunoglobulins"/>
    <property type="match status" value="1"/>
</dbReference>
<dbReference type="CDD" id="cd00063">
    <property type="entry name" value="FN3"/>
    <property type="match status" value="1"/>
</dbReference>
<evidence type="ECO:0000259" key="1">
    <source>
        <dbReference type="PROSITE" id="PS50853"/>
    </source>
</evidence>
<dbReference type="SUPFAM" id="SSF49265">
    <property type="entry name" value="Fibronectin type III"/>
    <property type="match status" value="1"/>
</dbReference>
<dbReference type="InterPro" id="IPR036116">
    <property type="entry name" value="FN3_sf"/>
</dbReference>
<dbReference type="Proteomes" id="UP000029518">
    <property type="component" value="Chromosome"/>
</dbReference>
<dbReference type="Pfam" id="PF00041">
    <property type="entry name" value="fn3"/>
    <property type="match status" value="1"/>
</dbReference>
<dbReference type="InterPro" id="IPR013783">
    <property type="entry name" value="Ig-like_fold"/>
</dbReference>
<organism evidence="3 4">
    <name type="scientific">Paenibacillus borealis</name>
    <dbReference type="NCBI Taxonomy" id="160799"/>
    <lineage>
        <taxon>Bacteria</taxon>
        <taxon>Bacillati</taxon>
        <taxon>Bacillota</taxon>
        <taxon>Bacilli</taxon>
        <taxon>Bacillales</taxon>
        <taxon>Paenibacillaceae</taxon>
        <taxon>Paenibacillus</taxon>
    </lineage>
</organism>
<gene>
    <name evidence="3" type="ORF">PBOR_06085</name>
</gene>
<accession>A0A089L8Y0</accession>
<dbReference type="Pfam" id="PF00395">
    <property type="entry name" value="SLH"/>
    <property type="match status" value="3"/>
</dbReference>
<proteinExistence type="predicted"/>
<dbReference type="InterPro" id="IPR001119">
    <property type="entry name" value="SLH_dom"/>
</dbReference>
<dbReference type="PROSITE" id="PS50853">
    <property type="entry name" value="FN3"/>
    <property type="match status" value="1"/>
</dbReference>
<evidence type="ECO:0000313" key="4">
    <source>
        <dbReference type="Proteomes" id="UP000029518"/>
    </source>
</evidence>
<dbReference type="SMART" id="SM00060">
    <property type="entry name" value="FN3"/>
    <property type="match status" value="1"/>
</dbReference>
<feature type="domain" description="SLH" evidence="2">
    <location>
        <begin position="834"/>
        <end position="886"/>
    </location>
</feature>
<name>A0A089L8Y0_PAEBO</name>
<dbReference type="InterPro" id="IPR003961">
    <property type="entry name" value="FN3_dom"/>
</dbReference>
<dbReference type="AlphaFoldDB" id="A0A089L8Y0"/>
<feature type="domain" description="SLH" evidence="2">
    <location>
        <begin position="772"/>
        <end position="830"/>
    </location>
</feature>
<sequence length="886" mass="94828">MKDFPNSNPTYPPGGIILHNILRKISASLAVLMLLALSAPVLTYAASILKVYYNASTGEISGVIYSDREDISLSLDNTDGSKVQVPGSVIGEVYHSNSAHIYWAKVNGNIATGLIPGSATVEAGDIRQFNASVTGDVYSFDNKVTTPYIENHWYRFLNKTTMVAPYWLTEDGFGLAHYNIYDNNQLMASTKSYYRDFYNLPYNSLHRFELTSVDLLGHESERYSYPMYAPSLVPEGKVLLSGKKRGAALMPNDEMLAFRPSSQHLDTDPGFSFQLTLPGAQAADFSHFPYLFDANEIAASDFELADDSGRIYQVDYFNFEDDTFHFGFAGQLNTDSMYTLRLSSTASGKEIHLPDINSRYGWLYLYLNSSKDDVPYTFDYFPENISLGLFPDKPTGFAAAPGNGTLNLTWNSNTEADLDGYLVWLDGQLLTESPIHQTNYLIQGLQNGKNYHVNVAAVNKAGDQSYQAYLFPAPQSTGSGTVGGGSNTGGGGGGGGGIASPATTGAASTPAAPVITVVDTAGVAKPLGTVLNSENGKTTVSVASDIKQLLLPAGLVPIDKNNALAVVKDDLSIQIPGGVLDQLKGLVPAEAWKDAKVSVEFSPLTSEEIAKKTDAITAKSSNTIITSAGAAFDIGLSLITADGKVTKLSKLDLPVTLKLKVNAGADGNLTGIYYLGDQGDLQYMPGRLDNGFWIAETSHFSPYAVLQYSKTFSDIPAAHWAAAAIQSMVAKQVVTGTSDKAFSPNQNVTRAEFAAFIARSLGLKSGSAGSFTDVASTKWYAGEIAAAAEAGIVSGTSGSSFAPDQPITRQEMVAMLMKAYVYKNKTPLNAGEPEIKFTDYSAIAAWARPYASAAQNLGLVLGQGGNKFNPLKNATRAEAVQLISKL</sequence>
<evidence type="ECO:0000313" key="3">
    <source>
        <dbReference type="EMBL" id="AIQ56555.1"/>
    </source>
</evidence>
<evidence type="ECO:0000259" key="2">
    <source>
        <dbReference type="PROSITE" id="PS51272"/>
    </source>
</evidence>
<dbReference type="HOGENOM" id="CLU_325374_0_0_9"/>
<dbReference type="PROSITE" id="PS51272">
    <property type="entry name" value="SLH"/>
    <property type="match status" value="3"/>
</dbReference>
<dbReference type="InterPro" id="IPR051465">
    <property type="entry name" value="Cell_Envelope_Struct_Comp"/>
</dbReference>
<evidence type="ECO:0008006" key="5">
    <source>
        <dbReference type="Google" id="ProtNLM"/>
    </source>
</evidence>
<dbReference type="EMBL" id="CP009285">
    <property type="protein sequence ID" value="AIQ56555.1"/>
    <property type="molecule type" value="Genomic_DNA"/>
</dbReference>
<dbReference type="KEGG" id="pbd:PBOR_06085"/>